<evidence type="ECO:0000256" key="2">
    <source>
        <dbReference type="ARBA" id="ARBA00010904"/>
    </source>
</evidence>
<comment type="subcellular location">
    <subcellularLocation>
        <location evidence="7">Mitochondrion inner membrane</location>
    </subcellularLocation>
    <subcellularLocation>
        <location evidence="1">Mitochondrion membrane</location>
    </subcellularLocation>
</comment>
<evidence type="ECO:0000256" key="1">
    <source>
        <dbReference type="ARBA" id="ARBA00004325"/>
    </source>
</evidence>
<keyword evidence="3" id="KW-0812">Transmembrane</keyword>
<evidence type="ECO:0000256" key="6">
    <source>
        <dbReference type="ARBA" id="ARBA00023136"/>
    </source>
</evidence>
<name>A0A1B6L741_9HEMI</name>
<keyword evidence="6" id="KW-0472">Membrane</keyword>
<evidence type="ECO:0000256" key="8">
    <source>
        <dbReference type="SAM" id="MobiDB-lite"/>
    </source>
</evidence>
<feature type="compositionally biased region" description="Polar residues" evidence="8">
    <location>
        <begin position="303"/>
        <end position="322"/>
    </location>
</feature>
<feature type="non-terminal residue" evidence="9">
    <location>
        <position position="424"/>
    </location>
</feature>
<evidence type="ECO:0000256" key="7">
    <source>
        <dbReference type="RuleBase" id="RU363021"/>
    </source>
</evidence>
<sequence length="424" mass="47131">MSDTNKPNLCSRKPCKSREYGRLDSDEAIAELRGRPILYTGVVWIGILRRFLIPRRCSVLPPEQQPENHQPVAKSVSHSASAAAAASAAEPKLVHQLASKSSEKQDGKEQQLLRRRQRDSPLLALVSQIKEASAGAVLQVRQLSDDLRELVQDGKDTTTDTIESMRNEHALMVRCGAITLSGLVGYLAGLRRGVVTRLVYSATGATAMSVICYPEEARHYNSRGLAVARRVIVFSLDLVRDGPQRILEKENVKDAQESQDKLQPHQSESSKIENSVSASHRRQKLDVSKVFPTEEKQEFKQPQDLSSQDYQTESSIILTPSSFHEEKRCLSQRDSDTINSIPYSPALPSPPRMELGDDHSSGSYQNAKENSADKVPVINTTPGYSSQDSNYHQDRNEANFTDSKNKQYYGNIKSNFVVGSTPTH</sequence>
<dbReference type="Pfam" id="PF09769">
    <property type="entry name" value="ApoO"/>
    <property type="match status" value="1"/>
</dbReference>
<feature type="compositionally biased region" description="Basic and acidic residues" evidence="8">
    <location>
        <begin position="323"/>
        <end position="336"/>
    </location>
</feature>
<dbReference type="InterPro" id="IPR033182">
    <property type="entry name" value="MIC26/MIC27_animal"/>
</dbReference>
<proteinExistence type="inferred from homology"/>
<comment type="subunit">
    <text evidence="7">Component of the mitochondrial contact site and cristae organizing system (MICOS) complex.</text>
</comment>
<feature type="region of interest" description="Disordered" evidence="8">
    <location>
        <begin position="250"/>
        <end position="406"/>
    </location>
</feature>
<accession>A0A1B6L741</accession>
<comment type="similarity">
    <text evidence="2">Belongs to the apolipoprotein O/MICOS complex subunit Mic27 family.</text>
</comment>
<dbReference type="PANTHER" id="PTHR14564">
    <property type="entry name" value="MICOS COMPLEX SUBUNIT MIC26 / MIC27 FAMILY MEMBER"/>
    <property type="match status" value="1"/>
</dbReference>
<reference evidence="9" key="1">
    <citation type="submission" date="2015-11" db="EMBL/GenBank/DDBJ databases">
        <title>De novo transcriptome assembly of four potential Pierce s Disease insect vectors from Arizona vineyards.</title>
        <authorList>
            <person name="Tassone E.E."/>
        </authorList>
    </citation>
    <scope>NUCLEOTIDE SEQUENCE</scope>
</reference>
<keyword evidence="4" id="KW-1133">Transmembrane helix</keyword>
<protein>
    <recommendedName>
        <fullName evidence="7">MICOS complex subunit</fullName>
    </recommendedName>
</protein>
<dbReference type="InterPro" id="IPR019166">
    <property type="entry name" value="MIC26/MIC27"/>
</dbReference>
<evidence type="ECO:0000256" key="5">
    <source>
        <dbReference type="ARBA" id="ARBA00023128"/>
    </source>
</evidence>
<dbReference type="GO" id="GO:0042407">
    <property type="term" value="P:cristae formation"/>
    <property type="evidence" value="ECO:0007669"/>
    <property type="project" value="InterPro"/>
</dbReference>
<comment type="function">
    <text evidence="7">Component of the MICOS complex, a large protein complex of the mitochondrial inner membrane that plays crucial roles in the maintenance of crista junctions, inner membrane architecture, and formation of contact sites to the outer membrane.</text>
</comment>
<feature type="compositionally biased region" description="Polar residues" evidence="8">
    <location>
        <begin position="378"/>
        <end position="390"/>
    </location>
</feature>
<feature type="compositionally biased region" description="Low complexity" evidence="8">
    <location>
        <begin position="73"/>
        <end position="89"/>
    </location>
</feature>
<feature type="region of interest" description="Disordered" evidence="8">
    <location>
        <begin position="62"/>
        <end position="114"/>
    </location>
</feature>
<feature type="compositionally biased region" description="Basic and acidic residues" evidence="8">
    <location>
        <begin position="101"/>
        <end position="112"/>
    </location>
</feature>
<feature type="compositionally biased region" description="Basic and acidic residues" evidence="8">
    <location>
        <begin position="250"/>
        <end position="271"/>
    </location>
</feature>
<dbReference type="AlphaFoldDB" id="A0A1B6L741"/>
<evidence type="ECO:0000256" key="4">
    <source>
        <dbReference type="ARBA" id="ARBA00022989"/>
    </source>
</evidence>
<feature type="compositionally biased region" description="Basic and acidic residues" evidence="8">
    <location>
        <begin position="284"/>
        <end position="301"/>
    </location>
</feature>
<keyword evidence="5 7" id="KW-0496">Mitochondrion</keyword>
<evidence type="ECO:0000256" key="3">
    <source>
        <dbReference type="ARBA" id="ARBA00022692"/>
    </source>
</evidence>
<organism evidence="9">
    <name type="scientific">Graphocephala atropunctata</name>
    <dbReference type="NCBI Taxonomy" id="36148"/>
    <lineage>
        <taxon>Eukaryota</taxon>
        <taxon>Metazoa</taxon>
        <taxon>Ecdysozoa</taxon>
        <taxon>Arthropoda</taxon>
        <taxon>Hexapoda</taxon>
        <taxon>Insecta</taxon>
        <taxon>Pterygota</taxon>
        <taxon>Neoptera</taxon>
        <taxon>Paraneoptera</taxon>
        <taxon>Hemiptera</taxon>
        <taxon>Auchenorrhyncha</taxon>
        <taxon>Membracoidea</taxon>
        <taxon>Cicadellidae</taxon>
        <taxon>Cicadellinae</taxon>
        <taxon>Cicadellini</taxon>
        <taxon>Graphocephala</taxon>
    </lineage>
</organism>
<dbReference type="GO" id="GO:0061617">
    <property type="term" value="C:MICOS complex"/>
    <property type="evidence" value="ECO:0007669"/>
    <property type="project" value="UniProtKB-UniRule"/>
</dbReference>
<gene>
    <name evidence="9" type="ORF">g.2379</name>
</gene>
<dbReference type="EMBL" id="GEBQ01020429">
    <property type="protein sequence ID" value="JAT19548.1"/>
    <property type="molecule type" value="Transcribed_RNA"/>
</dbReference>
<keyword evidence="7" id="KW-0999">Mitochondrion inner membrane</keyword>
<evidence type="ECO:0000313" key="9">
    <source>
        <dbReference type="EMBL" id="JAT19548.1"/>
    </source>
</evidence>